<protein>
    <submittedName>
        <fullName evidence="2">Uncharacterized protein</fullName>
    </submittedName>
</protein>
<keyword evidence="1" id="KW-0812">Transmembrane</keyword>
<feature type="transmembrane region" description="Helical" evidence="1">
    <location>
        <begin position="42"/>
        <end position="66"/>
    </location>
</feature>
<evidence type="ECO:0000313" key="2">
    <source>
        <dbReference type="EMBL" id="MED6207925.1"/>
    </source>
</evidence>
<comment type="caution">
    <text evidence="2">The sequence shown here is derived from an EMBL/GenBank/DDBJ whole genome shotgun (WGS) entry which is preliminary data.</text>
</comment>
<sequence length="146" mass="16563">MCTNGAKPIQRLRGQLVKTRRRVSYCGKAWGTDMECKLCISLWVKIIFLGGAMFDVICIYFSLAGFCTLGEIPCSSPMNLLGSTLGEQYFNPLLRKPNLSVRYFVAKVILNVSLKNFYADGWICFDHCENRTSNNLRVQPFVILPH</sequence>
<dbReference type="Proteomes" id="UP001341840">
    <property type="component" value="Unassembled WGS sequence"/>
</dbReference>
<reference evidence="2 3" key="1">
    <citation type="journal article" date="2023" name="Plants (Basel)">
        <title>Bridging the Gap: Combining Genomics and Transcriptomics Approaches to Understand Stylosanthes scabra, an Orphan Legume from the Brazilian Caatinga.</title>
        <authorList>
            <person name="Ferreira-Neto J.R.C."/>
            <person name="da Silva M.D."/>
            <person name="Binneck E."/>
            <person name="de Melo N.F."/>
            <person name="da Silva R.H."/>
            <person name="de Melo A.L.T.M."/>
            <person name="Pandolfi V."/>
            <person name="Bustamante F.O."/>
            <person name="Brasileiro-Vidal A.C."/>
            <person name="Benko-Iseppon A.M."/>
        </authorList>
    </citation>
    <scope>NUCLEOTIDE SEQUENCE [LARGE SCALE GENOMIC DNA]</scope>
    <source>
        <tissue evidence="2">Leaves</tissue>
    </source>
</reference>
<keyword evidence="1" id="KW-0472">Membrane</keyword>
<organism evidence="2 3">
    <name type="scientific">Stylosanthes scabra</name>
    <dbReference type="NCBI Taxonomy" id="79078"/>
    <lineage>
        <taxon>Eukaryota</taxon>
        <taxon>Viridiplantae</taxon>
        <taxon>Streptophyta</taxon>
        <taxon>Embryophyta</taxon>
        <taxon>Tracheophyta</taxon>
        <taxon>Spermatophyta</taxon>
        <taxon>Magnoliopsida</taxon>
        <taxon>eudicotyledons</taxon>
        <taxon>Gunneridae</taxon>
        <taxon>Pentapetalae</taxon>
        <taxon>rosids</taxon>
        <taxon>fabids</taxon>
        <taxon>Fabales</taxon>
        <taxon>Fabaceae</taxon>
        <taxon>Papilionoideae</taxon>
        <taxon>50 kb inversion clade</taxon>
        <taxon>dalbergioids sensu lato</taxon>
        <taxon>Dalbergieae</taxon>
        <taxon>Pterocarpus clade</taxon>
        <taxon>Stylosanthes</taxon>
    </lineage>
</organism>
<evidence type="ECO:0000256" key="1">
    <source>
        <dbReference type="SAM" id="Phobius"/>
    </source>
</evidence>
<evidence type="ECO:0000313" key="3">
    <source>
        <dbReference type="Proteomes" id="UP001341840"/>
    </source>
</evidence>
<keyword evidence="3" id="KW-1185">Reference proteome</keyword>
<name>A0ABU6YBW9_9FABA</name>
<proteinExistence type="predicted"/>
<dbReference type="EMBL" id="JASCZI010241870">
    <property type="protein sequence ID" value="MED6207925.1"/>
    <property type="molecule type" value="Genomic_DNA"/>
</dbReference>
<accession>A0ABU6YBW9</accession>
<gene>
    <name evidence="2" type="ORF">PIB30_040087</name>
</gene>
<keyword evidence="1" id="KW-1133">Transmembrane helix</keyword>